<accession>A0YE94</accession>
<protein>
    <submittedName>
        <fullName evidence="1">Uncharacterized protein</fullName>
    </submittedName>
</protein>
<reference evidence="1 2" key="1">
    <citation type="journal article" date="2010" name="J. Bacteriol.">
        <title>Genome sequence of the oligotrophic marine Gammaproteobacterium HTCC2143, isolated from the Oregon Coast.</title>
        <authorList>
            <person name="Oh H.M."/>
            <person name="Kang I."/>
            <person name="Ferriera S."/>
            <person name="Giovannoni S.J."/>
            <person name="Cho J.C."/>
        </authorList>
    </citation>
    <scope>NUCLEOTIDE SEQUENCE [LARGE SCALE GENOMIC DNA]</scope>
    <source>
        <strain evidence="1 2">HTCC2143</strain>
    </source>
</reference>
<proteinExistence type="predicted"/>
<gene>
    <name evidence="1" type="ORF">GP2143_02364</name>
</gene>
<keyword evidence="2" id="KW-1185">Reference proteome</keyword>
<comment type="caution">
    <text evidence="1">The sequence shown here is derived from an EMBL/GenBank/DDBJ whole genome shotgun (WGS) entry which is preliminary data.</text>
</comment>
<organism evidence="1 2">
    <name type="scientific">marine gamma proteobacterium HTCC2143</name>
    <dbReference type="NCBI Taxonomy" id="247633"/>
    <lineage>
        <taxon>Bacteria</taxon>
        <taxon>Pseudomonadati</taxon>
        <taxon>Pseudomonadota</taxon>
        <taxon>Gammaproteobacteria</taxon>
        <taxon>Cellvibrionales</taxon>
        <taxon>Spongiibacteraceae</taxon>
        <taxon>BD1-7 clade</taxon>
    </lineage>
</organism>
<evidence type="ECO:0000313" key="2">
    <source>
        <dbReference type="Proteomes" id="UP000004931"/>
    </source>
</evidence>
<dbReference type="Proteomes" id="UP000004931">
    <property type="component" value="Unassembled WGS sequence"/>
</dbReference>
<evidence type="ECO:0000313" key="1">
    <source>
        <dbReference type="EMBL" id="EAW30730.1"/>
    </source>
</evidence>
<dbReference type="AlphaFoldDB" id="A0YE94"/>
<dbReference type="STRING" id="247633.GP2143_02364"/>
<dbReference type="EMBL" id="AAVT01000006">
    <property type="protein sequence ID" value="EAW30730.1"/>
    <property type="molecule type" value="Genomic_DNA"/>
</dbReference>
<name>A0YE94_9GAMM</name>
<sequence length="60" mass="6472">MIAARGGYIGRADRGYSRVSTGCALLAGNALSADKMTGHRNKELNVERAFAIQKMFKIAL</sequence>